<name>A0A0A9FJ66_ARUDO</name>
<dbReference type="AlphaFoldDB" id="A0A0A9FJ66"/>
<protein>
    <submittedName>
        <fullName evidence="1">Uncharacterized protein</fullName>
    </submittedName>
</protein>
<organism evidence="1">
    <name type="scientific">Arundo donax</name>
    <name type="common">Giant reed</name>
    <name type="synonym">Donax arundinaceus</name>
    <dbReference type="NCBI Taxonomy" id="35708"/>
    <lineage>
        <taxon>Eukaryota</taxon>
        <taxon>Viridiplantae</taxon>
        <taxon>Streptophyta</taxon>
        <taxon>Embryophyta</taxon>
        <taxon>Tracheophyta</taxon>
        <taxon>Spermatophyta</taxon>
        <taxon>Magnoliopsida</taxon>
        <taxon>Liliopsida</taxon>
        <taxon>Poales</taxon>
        <taxon>Poaceae</taxon>
        <taxon>PACMAD clade</taxon>
        <taxon>Arundinoideae</taxon>
        <taxon>Arundineae</taxon>
        <taxon>Arundo</taxon>
    </lineage>
</organism>
<reference evidence="1" key="1">
    <citation type="submission" date="2014-09" db="EMBL/GenBank/DDBJ databases">
        <authorList>
            <person name="Magalhaes I.L.F."/>
            <person name="Oliveira U."/>
            <person name="Santos F.R."/>
            <person name="Vidigal T.H.D.A."/>
            <person name="Brescovit A.D."/>
            <person name="Santos A.J."/>
        </authorList>
    </citation>
    <scope>NUCLEOTIDE SEQUENCE</scope>
    <source>
        <tissue evidence="1">Shoot tissue taken approximately 20 cm above the soil surface</tissue>
    </source>
</reference>
<proteinExistence type="predicted"/>
<sequence length="73" mass="8242">MIVFLEGAQKSYCYETTSWSIMLRSPRRPTCSRYNPRTTKSASYSVAVVTSYARASSDRRLDHGDQLLGSIAF</sequence>
<reference evidence="1" key="2">
    <citation type="journal article" date="2015" name="Data Brief">
        <title>Shoot transcriptome of the giant reed, Arundo donax.</title>
        <authorList>
            <person name="Barrero R.A."/>
            <person name="Guerrero F.D."/>
            <person name="Moolhuijzen P."/>
            <person name="Goolsby J.A."/>
            <person name="Tidwell J."/>
            <person name="Bellgard S.E."/>
            <person name="Bellgard M.I."/>
        </authorList>
    </citation>
    <scope>NUCLEOTIDE SEQUENCE</scope>
    <source>
        <tissue evidence="1">Shoot tissue taken approximately 20 cm above the soil surface</tissue>
    </source>
</reference>
<dbReference type="EMBL" id="GBRH01186617">
    <property type="protein sequence ID" value="JAE11279.1"/>
    <property type="molecule type" value="Transcribed_RNA"/>
</dbReference>
<evidence type="ECO:0000313" key="1">
    <source>
        <dbReference type="EMBL" id="JAE11279.1"/>
    </source>
</evidence>
<accession>A0A0A9FJ66</accession>